<comment type="caution">
    <text evidence="2">The sequence shown here is derived from an EMBL/GenBank/DDBJ whole genome shotgun (WGS) entry which is preliminary data.</text>
</comment>
<dbReference type="RefSeq" id="XP_024329780.1">
    <property type="nucleotide sequence ID" value="XM_024473982.1"/>
</dbReference>
<keyword evidence="1" id="KW-0472">Membrane</keyword>
<name>A0A0F9WLT2_9MICR</name>
<evidence type="ECO:0000256" key="1">
    <source>
        <dbReference type="SAM" id="Phobius"/>
    </source>
</evidence>
<accession>A0A0F9WLT2</accession>
<dbReference type="GeneID" id="36318884"/>
<sequence length="40" mass="4679">MVFMCRVASILNQFNLTFLGLYCLAFFFNSFDYGFYSSNS</sequence>
<dbReference type="EMBL" id="JPQZ01000133">
    <property type="protein sequence ID" value="KKO74038.1"/>
    <property type="molecule type" value="Genomic_DNA"/>
</dbReference>
<feature type="transmembrane region" description="Helical" evidence="1">
    <location>
        <begin position="12"/>
        <end position="31"/>
    </location>
</feature>
<evidence type="ECO:0000313" key="3">
    <source>
        <dbReference type="Proteomes" id="UP000034350"/>
    </source>
</evidence>
<dbReference type="AlphaFoldDB" id="A0A0F9WLT2"/>
<proteinExistence type="predicted"/>
<protein>
    <submittedName>
        <fullName evidence="2">Uncharacterized protein</fullName>
    </submittedName>
</protein>
<keyword evidence="1" id="KW-0812">Transmembrane</keyword>
<dbReference type="Proteomes" id="UP000034350">
    <property type="component" value="Unassembled WGS sequence"/>
</dbReference>
<keyword evidence="3" id="KW-1185">Reference proteome</keyword>
<gene>
    <name evidence="2" type="ORF">AAJ76_1330007479</name>
</gene>
<keyword evidence="1" id="KW-1133">Transmembrane helix</keyword>
<organism evidence="2 3">
    <name type="scientific">Vairimorpha ceranae</name>
    <dbReference type="NCBI Taxonomy" id="40302"/>
    <lineage>
        <taxon>Eukaryota</taxon>
        <taxon>Fungi</taxon>
        <taxon>Fungi incertae sedis</taxon>
        <taxon>Microsporidia</taxon>
        <taxon>Nosematidae</taxon>
        <taxon>Vairimorpha</taxon>
    </lineage>
</organism>
<evidence type="ECO:0000313" key="2">
    <source>
        <dbReference type="EMBL" id="KKO74038.1"/>
    </source>
</evidence>
<reference evidence="2 3" key="1">
    <citation type="journal article" date="2015" name="Environ. Microbiol.">
        <title>Genome analyses suggest the presence of polyploidy and recent human-driven expansions in eight global populations of the honeybee pathogen Nosema ceranae.</title>
        <authorList>
            <person name="Pelin A."/>
            <person name="Selman M."/>
            <person name="Aris-Brosou S."/>
            <person name="Farinelli L."/>
            <person name="Corradi N."/>
        </authorList>
    </citation>
    <scope>NUCLEOTIDE SEQUENCE [LARGE SCALE GENOMIC DNA]</scope>
    <source>
        <strain evidence="2 3">PA08 1199</strain>
    </source>
</reference>
<dbReference type="VEuPathDB" id="MicrosporidiaDB:AAJ76_1330007479"/>